<dbReference type="PANTHER" id="PTHR19328">
    <property type="entry name" value="HEDGEHOG-INTERACTING PROTEIN"/>
    <property type="match status" value="1"/>
</dbReference>
<evidence type="ECO:0000259" key="2">
    <source>
        <dbReference type="Pfam" id="PF07995"/>
    </source>
</evidence>
<gene>
    <name evidence="3" type="ORF">G443_000795</name>
</gene>
<proteinExistence type="predicted"/>
<feature type="signal peptide" evidence="1">
    <location>
        <begin position="1"/>
        <end position="25"/>
    </location>
</feature>
<evidence type="ECO:0000313" key="4">
    <source>
        <dbReference type="Proteomes" id="UP000791080"/>
    </source>
</evidence>
<evidence type="ECO:0000313" key="3">
    <source>
        <dbReference type="EMBL" id="MCP2330525.1"/>
    </source>
</evidence>
<comment type="caution">
    <text evidence="3">The sequence shown here is derived from an EMBL/GenBank/DDBJ whole genome shotgun (WGS) entry which is preliminary data.</text>
</comment>
<dbReference type="EMBL" id="AUBJ02000001">
    <property type="protein sequence ID" value="MCP2330525.1"/>
    <property type="molecule type" value="Genomic_DNA"/>
</dbReference>
<dbReference type="Gene3D" id="2.120.10.30">
    <property type="entry name" value="TolB, C-terminal domain"/>
    <property type="match status" value="1"/>
</dbReference>
<dbReference type="RefSeq" id="WP_051313668.1">
    <property type="nucleotide sequence ID" value="NZ_AUBJ02000001.1"/>
</dbReference>
<dbReference type="InterPro" id="IPR011041">
    <property type="entry name" value="Quinoprot_gluc/sorb_DH_b-prop"/>
</dbReference>
<dbReference type="Proteomes" id="UP000791080">
    <property type="component" value="Unassembled WGS sequence"/>
</dbReference>
<keyword evidence="1" id="KW-0732">Signal</keyword>
<dbReference type="InterPro" id="IPR012938">
    <property type="entry name" value="Glc/Sorbosone_DH"/>
</dbReference>
<feature type="chain" id="PRO_5047489985" evidence="1">
    <location>
        <begin position="26"/>
        <end position="417"/>
    </location>
</feature>
<dbReference type="InterPro" id="IPR011042">
    <property type="entry name" value="6-blade_b-propeller_TolB-like"/>
</dbReference>
<keyword evidence="4" id="KW-1185">Reference proteome</keyword>
<accession>A0ABT1JDF7</accession>
<reference evidence="3 4" key="1">
    <citation type="submission" date="2022-06" db="EMBL/GenBank/DDBJ databases">
        <title>Genomic Encyclopedia of Type Strains, Phase I: the one thousand microbial genomes (KMG-I) project.</title>
        <authorList>
            <person name="Kyrpides N."/>
        </authorList>
    </citation>
    <scope>NUCLEOTIDE SEQUENCE [LARGE SCALE GENOMIC DNA]</scope>
    <source>
        <strain evidence="3 4">DSM 43889</strain>
    </source>
</reference>
<organism evidence="3 4">
    <name type="scientific">Actinoalloteichus caeruleus DSM 43889</name>
    <dbReference type="NCBI Taxonomy" id="1120930"/>
    <lineage>
        <taxon>Bacteria</taxon>
        <taxon>Bacillati</taxon>
        <taxon>Actinomycetota</taxon>
        <taxon>Actinomycetes</taxon>
        <taxon>Pseudonocardiales</taxon>
        <taxon>Pseudonocardiaceae</taxon>
        <taxon>Actinoalloteichus</taxon>
        <taxon>Actinoalloteichus cyanogriseus</taxon>
    </lineage>
</organism>
<dbReference type="PANTHER" id="PTHR19328:SF75">
    <property type="entry name" value="ALDOSE SUGAR DEHYDROGENASE YLII"/>
    <property type="match status" value="1"/>
</dbReference>
<protein>
    <submittedName>
        <fullName evidence="3">Glucose/arabinose dehydrogenase, beta-propeller fold</fullName>
    </submittedName>
</protein>
<evidence type="ECO:0000256" key="1">
    <source>
        <dbReference type="SAM" id="SignalP"/>
    </source>
</evidence>
<sequence>MPHHRLTTRLSAAVSVALVPLLVGATTSTPVGGTAHVPAAEATENADTANLDQLSLDTTLVASGLSRPTAIAAPDDGSGRLFITEKPGTVRSYHPDTGLSSSPLLDIVDRVNGAGNERGLLGIATAPDFTTNPQVYVSYTSQPDGDVTLSRFTLDTAAERAIDPASEEVLLTEEHPTYNNHNGGEVAFGPDGHLYWSLGDGGGSGDPDNNATDLGTLLGKIVRIDVGPDCAAAGYCVPEDNPFVDNAEAKPEIWSYGLRNAWRFSFDHVDETLWIADVGQGAYEEINHVPADLAGAHFGWSCLEGPATFDESRCEEDIDYVDPVFWYRTSLDGCAIIGGHVYRGELYEDIAAGTYVTADYCSATAWGVVPGEDGYESAVIGETPIQVTTFGTDADGELYLVNDLPGQLYSVSFSTSG</sequence>
<feature type="domain" description="Glucose/Sorbosone dehydrogenase" evidence="2">
    <location>
        <begin position="66"/>
        <end position="407"/>
    </location>
</feature>
<name>A0ABT1JDF7_ACTCY</name>
<dbReference type="SUPFAM" id="SSF50952">
    <property type="entry name" value="Soluble quinoprotein glucose dehydrogenase"/>
    <property type="match status" value="1"/>
</dbReference>
<dbReference type="Pfam" id="PF07995">
    <property type="entry name" value="GSDH"/>
    <property type="match status" value="1"/>
</dbReference>